<name>A0A6J5WKB8_PRUAR</name>
<protein>
    <submittedName>
        <fullName evidence="2">Uncharacterized protein</fullName>
    </submittedName>
</protein>
<feature type="compositionally biased region" description="Basic and acidic residues" evidence="1">
    <location>
        <begin position="68"/>
        <end position="82"/>
    </location>
</feature>
<dbReference type="Proteomes" id="UP000507245">
    <property type="component" value="Unassembled WGS sequence"/>
</dbReference>
<evidence type="ECO:0000313" key="3">
    <source>
        <dbReference type="Proteomes" id="UP000507245"/>
    </source>
</evidence>
<accession>A0A6J5WKB8</accession>
<sequence length="91" mass="10066">MIRSEAGEKRTCQGSESRESAETTNGSRAQRALESTHTRGSDNVQLRGRNTFATPRNILSLGKTANKPKTEEQGDEKPKSSNELRNMFLKG</sequence>
<reference evidence="3" key="1">
    <citation type="journal article" date="2020" name="Genome Biol.">
        <title>Gamete binning: chromosome-level and haplotype-resolved genome assembly enabled by high-throughput single-cell sequencing of gamete genomes.</title>
        <authorList>
            <person name="Campoy J.A."/>
            <person name="Sun H."/>
            <person name="Goel M."/>
            <person name="Jiao W.-B."/>
            <person name="Folz-Donahue K."/>
            <person name="Wang N."/>
            <person name="Rubio M."/>
            <person name="Liu C."/>
            <person name="Kukat C."/>
            <person name="Ruiz D."/>
            <person name="Huettel B."/>
            <person name="Schneeberger K."/>
        </authorList>
    </citation>
    <scope>NUCLEOTIDE SEQUENCE [LARGE SCALE GENOMIC DNA]</scope>
    <source>
        <strain evidence="3">cv. Rojo Pasion</strain>
    </source>
</reference>
<dbReference type="OrthoDB" id="1736183at2759"/>
<feature type="compositionally biased region" description="Basic and acidic residues" evidence="1">
    <location>
        <begin position="1"/>
        <end position="21"/>
    </location>
</feature>
<dbReference type="EMBL" id="CAEKKB010000002">
    <property type="protein sequence ID" value="CAB4299774.1"/>
    <property type="molecule type" value="Genomic_DNA"/>
</dbReference>
<gene>
    <name evidence="2" type="ORF">ORAREDHAP_LOCUS14455</name>
</gene>
<evidence type="ECO:0000313" key="2">
    <source>
        <dbReference type="EMBL" id="CAB4299774.1"/>
    </source>
</evidence>
<keyword evidence="3" id="KW-1185">Reference proteome</keyword>
<evidence type="ECO:0000256" key="1">
    <source>
        <dbReference type="SAM" id="MobiDB-lite"/>
    </source>
</evidence>
<organism evidence="2 3">
    <name type="scientific">Prunus armeniaca</name>
    <name type="common">Apricot</name>
    <name type="synonym">Armeniaca vulgaris</name>
    <dbReference type="NCBI Taxonomy" id="36596"/>
    <lineage>
        <taxon>Eukaryota</taxon>
        <taxon>Viridiplantae</taxon>
        <taxon>Streptophyta</taxon>
        <taxon>Embryophyta</taxon>
        <taxon>Tracheophyta</taxon>
        <taxon>Spermatophyta</taxon>
        <taxon>Magnoliopsida</taxon>
        <taxon>eudicotyledons</taxon>
        <taxon>Gunneridae</taxon>
        <taxon>Pentapetalae</taxon>
        <taxon>rosids</taxon>
        <taxon>fabids</taxon>
        <taxon>Rosales</taxon>
        <taxon>Rosaceae</taxon>
        <taxon>Amygdaloideae</taxon>
        <taxon>Amygdaleae</taxon>
        <taxon>Prunus</taxon>
    </lineage>
</organism>
<proteinExistence type="predicted"/>
<feature type="region of interest" description="Disordered" evidence="1">
    <location>
        <begin position="1"/>
        <end position="91"/>
    </location>
</feature>
<dbReference type="AlphaFoldDB" id="A0A6J5WKB8"/>